<dbReference type="STRING" id="78915.A0A4P9XLT6"/>
<keyword evidence="3 10" id="KW-0812">Transmembrane</keyword>
<feature type="transmembrane region" description="Helical" evidence="10">
    <location>
        <begin position="12"/>
        <end position="32"/>
    </location>
</feature>
<proteinExistence type="inferred from homology"/>
<evidence type="ECO:0000256" key="5">
    <source>
        <dbReference type="ARBA" id="ARBA00022968"/>
    </source>
</evidence>
<evidence type="ECO:0000256" key="7">
    <source>
        <dbReference type="ARBA" id="ARBA00023136"/>
    </source>
</evidence>
<evidence type="ECO:0000313" key="11">
    <source>
        <dbReference type="EMBL" id="RKP06786.1"/>
    </source>
</evidence>
<keyword evidence="7 9" id="KW-0472">Membrane</keyword>
<evidence type="ECO:0000256" key="2">
    <source>
        <dbReference type="ARBA" id="ARBA00009289"/>
    </source>
</evidence>
<dbReference type="GO" id="GO:0005787">
    <property type="term" value="C:signal peptidase complex"/>
    <property type="evidence" value="ECO:0007669"/>
    <property type="project" value="UniProtKB-UniRule"/>
</dbReference>
<name>A0A4P9XLT6_9FUNG</name>
<evidence type="ECO:0000256" key="3">
    <source>
        <dbReference type="ARBA" id="ARBA00022692"/>
    </source>
</evidence>
<protein>
    <recommendedName>
        <fullName evidence="9">Signal peptidase subunit 3</fullName>
    </recommendedName>
</protein>
<dbReference type="EMBL" id="KZ992818">
    <property type="protein sequence ID" value="RKP06786.1"/>
    <property type="molecule type" value="Genomic_DNA"/>
</dbReference>
<sequence length="183" mass="20518">MYSLLQRLNLVSATATTGLLVLLPLVMFSAWLKMPSVLPTADIRVYDVQVAHGSYDHNLYKGGAAWDHVFASIDLDADLTPLFTWNTKQLFVNLVAEYDTKMHTGNQVTVWDTIVRSPAEAKLKLRGQRRKYILTDIRRHITSGQSMNLTLHWSLMPWVGVMTSGQQSGVGATFTLPAAEREK</sequence>
<evidence type="ECO:0000256" key="1">
    <source>
        <dbReference type="ARBA" id="ARBA00004648"/>
    </source>
</evidence>
<dbReference type="InterPro" id="IPR007653">
    <property type="entry name" value="SPC3"/>
</dbReference>
<comment type="similarity">
    <text evidence="2 9">Belongs to the SPCS3 family.</text>
</comment>
<comment type="function">
    <text evidence="8">Essential component of the signal peptidase complex (SPC) which catalyzes the cleavage of N-terminal signal sequences from nascent proteins as they are translocated into the lumen of the endoplasmic reticulum. Essential for the SPC catalytic activity, possibly by stabilizing and positioning the active center of the complex close to the lumenal surface. Essential for viability.</text>
</comment>
<dbReference type="OrthoDB" id="10261524at2759"/>
<keyword evidence="5" id="KW-0735">Signal-anchor</keyword>
<dbReference type="PANTHER" id="PTHR12804">
    <property type="entry name" value="MICROSOMAL SIGNAL PEPTIDASE 23 KD SUBUNIT SPC22/23"/>
    <property type="match status" value="1"/>
</dbReference>
<evidence type="ECO:0000256" key="10">
    <source>
        <dbReference type="SAM" id="Phobius"/>
    </source>
</evidence>
<dbReference type="Pfam" id="PF04573">
    <property type="entry name" value="SPC22"/>
    <property type="match status" value="1"/>
</dbReference>
<dbReference type="GO" id="GO:0045047">
    <property type="term" value="P:protein targeting to ER"/>
    <property type="evidence" value="ECO:0007669"/>
    <property type="project" value="TreeGrafter"/>
</dbReference>
<dbReference type="GO" id="GO:0006465">
    <property type="term" value="P:signal peptide processing"/>
    <property type="evidence" value="ECO:0007669"/>
    <property type="project" value="UniProtKB-UniRule"/>
</dbReference>
<evidence type="ECO:0000256" key="4">
    <source>
        <dbReference type="ARBA" id="ARBA00022824"/>
    </source>
</evidence>
<dbReference type="PIRSF" id="PIRSF016089">
    <property type="entry name" value="SPC22"/>
    <property type="match status" value="1"/>
</dbReference>
<gene>
    <name evidence="11" type="ORF">THASP1DRAFT_31403</name>
</gene>
<evidence type="ECO:0000313" key="12">
    <source>
        <dbReference type="Proteomes" id="UP000271241"/>
    </source>
</evidence>
<accession>A0A4P9XLT6</accession>
<reference evidence="12" key="1">
    <citation type="journal article" date="2018" name="Nat. Microbiol.">
        <title>Leveraging single-cell genomics to expand the fungal tree of life.</title>
        <authorList>
            <person name="Ahrendt S.R."/>
            <person name="Quandt C.A."/>
            <person name="Ciobanu D."/>
            <person name="Clum A."/>
            <person name="Salamov A."/>
            <person name="Andreopoulos B."/>
            <person name="Cheng J.F."/>
            <person name="Woyke T."/>
            <person name="Pelin A."/>
            <person name="Henrissat B."/>
            <person name="Reynolds N.K."/>
            <person name="Benny G.L."/>
            <person name="Smith M.E."/>
            <person name="James T.Y."/>
            <person name="Grigoriev I.V."/>
        </authorList>
    </citation>
    <scope>NUCLEOTIDE SEQUENCE [LARGE SCALE GENOMIC DNA]</scope>
    <source>
        <strain evidence="12">RSA 1356</strain>
    </source>
</reference>
<keyword evidence="12" id="KW-1185">Reference proteome</keyword>
<keyword evidence="6 10" id="KW-1133">Transmembrane helix</keyword>
<comment type="subcellular location">
    <subcellularLocation>
        <location evidence="1">Endoplasmic reticulum membrane</location>
        <topology evidence="1">Single-pass type II membrane protein</topology>
    </subcellularLocation>
</comment>
<evidence type="ECO:0000256" key="9">
    <source>
        <dbReference type="PIRNR" id="PIRNR016089"/>
    </source>
</evidence>
<evidence type="ECO:0000256" key="6">
    <source>
        <dbReference type="ARBA" id="ARBA00022989"/>
    </source>
</evidence>
<organism evidence="11 12">
    <name type="scientific">Thamnocephalis sphaerospora</name>
    <dbReference type="NCBI Taxonomy" id="78915"/>
    <lineage>
        <taxon>Eukaryota</taxon>
        <taxon>Fungi</taxon>
        <taxon>Fungi incertae sedis</taxon>
        <taxon>Zoopagomycota</taxon>
        <taxon>Zoopagomycotina</taxon>
        <taxon>Zoopagomycetes</taxon>
        <taxon>Zoopagales</taxon>
        <taxon>Sigmoideomycetaceae</taxon>
        <taxon>Thamnocephalis</taxon>
    </lineage>
</organism>
<evidence type="ECO:0000256" key="8">
    <source>
        <dbReference type="ARBA" id="ARBA00045670"/>
    </source>
</evidence>
<keyword evidence="4 9" id="KW-0256">Endoplasmic reticulum</keyword>
<dbReference type="PANTHER" id="PTHR12804:SF0">
    <property type="entry name" value="SIGNAL PEPTIDASE COMPLEX SUBUNIT 3"/>
    <property type="match status" value="1"/>
</dbReference>
<dbReference type="AlphaFoldDB" id="A0A4P9XLT6"/>
<dbReference type="Proteomes" id="UP000271241">
    <property type="component" value="Unassembled WGS sequence"/>
</dbReference>